<dbReference type="Proteomes" id="UP000299102">
    <property type="component" value="Unassembled WGS sequence"/>
</dbReference>
<accession>A0A4C1ZKP6</accession>
<organism evidence="1 2">
    <name type="scientific">Eumeta variegata</name>
    <name type="common">Bagworm moth</name>
    <name type="synonym">Eumeta japonica</name>
    <dbReference type="NCBI Taxonomy" id="151549"/>
    <lineage>
        <taxon>Eukaryota</taxon>
        <taxon>Metazoa</taxon>
        <taxon>Ecdysozoa</taxon>
        <taxon>Arthropoda</taxon>
        <taxon>Hexapoda</taxon>
        <taxon>Insecta</taxon>
        <taxon>Pterygota</taxon>
        <taxon>Neoptera</taxon>
        <taxon>Endopterygota</taxon>
        <taxon>Lepidoptera</taxon>
        <taxon>Glossata</taxon>
        <taxon>Ditrysia</taxon>
        <taxon>Tineoidea</taxon>
        <taxon>Psychidae</taxon>
        <taxon>Oiketicinae</taxon>
        <taxon>Eumeta</taxon>
    </lineage>
</organism>
<dbReference type="EMBL" id="BGZK01001936">
    <property type="protein sequence ID" value="GBP88460.1"/>
    <property type="molecule type" value="Genomic_DNA"/>
</dbReference>
<gene>
    <name evidence="1" type="ORF">EVAR_103734_1</name>
</gene>
<comment type="caution">
    <text evidence="1">The sequence shown here is derived from an EMBL/GenBank/DDBJ whole genome shotgun (WGS) entry which is preliminary data.</text>
</comment>
<sequence length="90" mass="10463">MTKLIQQLSFSSSSYNYETASIEPEYPAKKLNSLSNEEERGKWKDVVRWLEGEWVTGTLSHWMNVNSRNCYFKPVFCESVVLHQSSQPLS</sequence>
<evidence type="ECO:0000313" key="1">
    <source>
        <dbReference type="EMBL" id="GBP88460.1"/>
    </source>
</evidence>
<keyword evidence="2" id="KW-1185">Reference proteome</keyword>
<protein>
    <submittedName>
        <fullName evidence="1">Uncharacterized protein</fullName>
    </submittedName>
</protein>
<dbReference type="AlphaFoldDB" id="A0A4C1ZKP6"/>
<reference evidence="1 2" key="1">
    <citation type="journal article" date="2019" name="Commun. Biol.">
        <title>The bagworm genome reveals a unique fibroin gene that provides high tensile strength.</title>
        <authorList>
            <person name="Kono N."/>
            <person name="Nakamura H."/>
            <person name="Ohtoshi R."/>
            <person name="Tomita M."/>
            <person name="Numata K."/>
            <person name="Arakawa K."/>
        </authorList>
    </citation>
    <scope>NUCLEOTIDE SEQUENCE [LARGE SCALE GENOMIC DNA]</scope>
</reference>
<evidence type="ECO:0000313" key="2">
    <source>
        <dbReference type="Proteomes" id="UP000299102"/>
    </source>
</evidence>
<name>A0A4C1ZKP6_EUMVA</name>
<proteinExistence type="predicted"/>